<dbReference type="RefSeq" id="XP_024873230.1">
    <property type="nucleotide sequence ID" value="XM_025017462.1"/>
</dbReference>
<protein>
    <submittedName>
        <fullName evidence="12">Uncharacterized protein LOC112455504</fullName>
    </submittedName>
</protein>
<feature type="transmembrane region" description="Helical" evidence="10">
    <location>
        <begin position="464"/>
        <end position="487"/>
    </location>
</feature>
<dbReference type="OrthoDB" id="6614360at2759"/>
<evidence type="ECO:0000256" key="5">
    <source>
        <dbReference type="ARBA" id="ARBA00022725"/>
    </source>
</evidence>
<evidence type="ECO:0000313" key="11">
    <source>
        <dbReference type="Proteomes" id="UP000504618"/>
    </source>
</evidence>
<dbReference type="GeneID" id="112455504"/>
<evidence type="ECO:0000256" key="1">
    <source>
        <dbReference type="ARBA" id="ARBA00004651"/>
    </source>
</evidence>
<evidence type="ECO:0000256" key="4">
    <source>
        <dbReference type="ARBA" id="ARBA00022692"/>
    </source>
</evidence>
<feature type="transmembrane region" description="Helical" evidence="10">
    <location>
        <begin position="350"/>
        <end position="374"/>
    </location>
</feature>
<feature type="transmembrane region" description="Helical" evidence="10">
    <location>
        <begin position="247"/>
        <end position="267"/>
    </location>
</feature>
<dbReference type="PANTHER" id="PTHR21137">
    <property type="entry name" value="ODORANT RECEPTOR"/>
    <property type="match status" value="1"/>
</dbReference>
<evidence type="ECO:0000313" key="12">
    <source>
        <dbReference type="RefSeq" id="XP_024873230.1"/>
    </source>
</evidence>
<dbReference type="InterPro" id="IPR004117">
    <property type="entry name" value="7tm6_olfct_rcpt"/>
</dbReference>
<name>A0A6J1PWN6_9HYME</name>
<keyword evidence="11" id="KW-1185">Reference proteome</keyword>
<dbReference type="GO" id="GO:0004984">
    <property type="term" value="F:olfactory receptor activity"/>
    <property type="evidence" value="ECO:0007669"/>
    <property type="project" value="InterPro"/>
</dbReference>
<keyword evidence="4 10" id="KW-0812">Transmembrane</keyword>
<feature type="transmembrane region" description="Helical" evidence="10">
    <location>
        <begin position="130"/>
        <end position="152"/>
    </location>
</feature>
<dbReference type="GO" id="GO:0005549">
    <property type="term" value="F:odorant binding"/>
    <property type="evidence" value="ECO:0007669"/>
    <property type="project" value="InterPro"/>
</dbReference>
<keyword evidence="6 10" id="KW-1133">Transmembrane helix</keyword>
<organism evidence="11 12">
    <name type="scientific">Temnothorax curvispinosus</name>
    <dbReference type="NCBI Taxonomy" id="300111"/>
    <lineage>
        <taxon>Eukaryota</taxon>
        <taxon>Metazoa</taxon>
        <taxon>Ecdysozoa</taxon>
        <taxon>Arthropoda</taxon>
        <taxon>Hexapoda</taxon>
        <taxon>Insecta</taxon>
        <taxon>Pterygota</taxon>
        <taxon>Neoptera</taxon>
        <taxon>Endopterygota</taxon>
        <taxon>Hymenoptera</taxon>
        <taxon>Apocrita</taxon>
        <taxon>Aculeata</taxon>
        <taxon>Formicoidea</taxon>
        <taxon>Formicidae</taxon>
        <taxon>Myrmicinae</taxon>
        <taxon>Temnothorax</taxon>
    </lineage>
</organism>
<keyword evidence="7 10" id="KW-0472">Membrane</keyword>
<keyword evidence="9" id="KW-0807">Transducer</keyword>
<reference evidence="12" key="1">
    <citation type="submission" date="2025-08" db="UniProtKB">
        <authorList>
            <consortium name="RefSeq"/>
        </authorList>
    </citation>
    <scope>IDENTIFICATION</scope>
    <source>
        <tissue evidence="12">Whole body</tissue>
    </source>
</reference>
<dbReference type="AlphaFoldDB" id="A0A6J1PWN6"/>
<evidence type="ECO:0000256" key="8">
    <source>
        <dbReference type="ARBA" id="ARBA00023170"/>
    </source>
</evidence>
<proteinExistence type="predicted"/>
<evidence type="ECO:0000256" key="6">
    <source>
        <dbReference type="ARBA" id="ARBA00022989"/>
    </source>
</evidence>
<feature type="transmembrane region" description="Helical" evidence="10">
    <location>
        <begin position="574"/>
        <end position="593"/>
    </location>
</feature>
<dbReference type="PANTHER" id="PTHR21137:SF35">
    <property type="entry name" value="ODORANT RECEPTOR 19A-RELATED"/>
    <property type="match status" value="1"/>
</dbReference>
<keyword evidence="5" id="KW-0552">Olfaction</keyword>
<feature type="transmembrane region" description="Helical" evidence="10">
    <location>
        <begin position="40"/>
        <end position="61"/>
    </location>
</feature>
<keyword evidence="3" id="KW-0716">Sensory transduction</keyword>
<dbReference type="GO" id="GO:0007165">
    <property type="term" value="P:signal transduction"/>
    <property type="evidence" value="ECO:0007669"/>
    <property type="project" value="UniProtKB-KW"/>
</dbReference>
<dbReference type="GO" id="GO:0005886">
    <property type="term" value="C:plasma membrane"/>
    <property type="evidence" value="ECO:0007669"/>
    <property type="project" value="UniProtKB-SubCell"/>
</dbReference>
<sequence length="596" mass="68534">MQEKVTLKKTIAVVKLSLFVIWFWPLSLNTSKRKVLCMKLYQYVCILLTIAVLASMIYALVQNLDDLDLLIKSSLGLFPCSHVIGNILCHLAIYQRLQCVTLEMENFCALIKPYEETIVQREYIDKYSTFYGFCISLFYMSLFGLFVGPIVLDEPLPAPADFPFDASHQPLRAITYMHQIVVGLFIAAHLCVNAFMALLLWLASARFKLLTEELRTITNIYDLAKCIEKHQQLLEYAGEVALTVRPFALVTVFFSTVSLIVFGLIFITSTNIAQAVFEMDWYEESEYFRKNLQMVILRSQKPILVVLPCGLPSLSLRYYASLVTFEMESFCELLKPREEAVVQRYIDKCVYFYGGSIFWIYLSCLFIIFGPITLDQPFPTNAEYPFNIYRQPIKSIIFIQQTIACLQGAAQLCMNIFMALLLWFSSARFEILVEKLQEITNNSELKKCIREHQNLLKYTEEVVILVRPFALTSVWFSTIALIIVGLIMLADQPLLMKIQCVGIIFSGLSVVFMYTWPAEHLIHTSDEIEQAVFYTEWYQQPIALRKALHIVMLRAQKPVTVSVPCVMPALSLKYYASYLSTIFSYFTTLRVAMQNV</sequence>
<accession>A0A6J1PWN6</accession>
<dbReference type="Proteomes" id="UP000504618">
    <property type="component" value="Unplaced"/>
</dbReference>
<feature type="transmembrane region" description="Helical" evidence="10">
    <location>
        <begin position="73"/>
        <end position="94"/>
    </location>
</feature>
<evidence type="ECO:0000256" key="9">
    <source>
        <dbReference type="ARBA" id="ARBA00023224"/>
    </source>
</evidence>
<dbReference type="Pfam" id="PF02949">
    <property type="entry name" value="7tm_6"/>
    <property type="match status" value="3"/>
</dbReference>
<feature type="transmembrane region" description="Helical" evidence="10">
    <location>
        <begin position="180"/>
        <end position="202"/>
    </location>
</feature>
<feature type="transmembrane region" description="Helical" evidence="10">
    <location>
        <begin position="12"/>
        <end position="28"/>
    </location>
</feature>
<keyword evidence="2" id="KW-1003">Cell membrane</keyword>
<evidence type="ECO:0000256" key="10">
    <source>
        <dbReference type="SAM" id="Phobius"/>
    </source>
</evidence>
<gene>
    <name evidence="12" type="primary">LOC112455504</name>
</gene>
<evidence type="ECO:0000256" key="3">
    <source>
        <dbReference type="ARBA" id="ARBA00022606"/>
    </source>
</evidence>
<comment type="subcellular location">
    <subcellularLocation>
        <location evidence="1">Cell membrane</location>
        <topology evidence="1">Multi-pass membrane protein</topology>
    </subcellularLocation>
</comment>
<evidence type="ECO:0000256" key="2">
    <source>
        <dbReference type="ARBA" id="ARBA00022475"/>
    </source>
</evidence>
<feature type="transmembrane region" description="Helical" evidence="10">
    <location>
        <begin position="494"/>
        <end position="516"/>
    </location>
</feature>
<keyword evidence="8" id="KW-0675">Receptor</keyword>
<evidence type="ECO:0000256" key="7">
    <source>
        <dbReference type="ARBA" id="ARBA00023136"/>
    </source>
</evidence>